<dbReference type="InterPro" id="IPR032675">
    <property type="entry name" value="LRR_dom_sf"/>
</dbReference>
<evidence type="ECO:0000313" key="9">
    <source>
        <dbReference type="Proteomes" id="UP001359559"/>
    </source>
</evidence>
<name>A0AAN9JJU4_CLITE</name>
<dbReference type="PANTHER" id="PTHR36766">
    <property type="entry name" value="PLANT BROAD-SPECTRUM MILDEW RESISTANCE PROTEIN RPW8"/>
    <property type="match status" value="1"/>
</dbReference>
<dbReference type="EMBL" id="JAYKXN010000003">
    <property type="protein sequence ID" value="KAK7300248.1"/>
    <property type="molecule type" value="Genomic_DNA"/>
</dbReference>
<evidence type="ECO:0000256" key="4">
    <source>
        <dbReference type="ARBA" id="ARBA00022840"/>
    </source>
</evidence>
<dbReference type="Gene3D" id="1.10.8.430">
    <property type="entry name" value="Helical domain of apoptotic protease-activating factors"/>
    <property type="match status" value="1"/>
</dbReference>
<dbReference type="InterPro" id="IPR038005">
    <property type="entry name" value="RX-like_CC"/>
</dbReference>
<dbReference type="Gene3D" id="3.80.10.10">
    <property type="entry name" value="Ribonuclease Inhibitor"/>
    <property type="match status" value="1"/>
</dbReference>
<dbReference type="CDD" id="cd14798">
    <property type="entry name" value="RX-CC_like"/>
    <property type="match status" value="1"/>
</dbReference>
<evidence type="ECO:0000256" key="2">
    <source>
        <dbReference type="ARBA" id="ARBA00022741"/>
    </source>
</evidence>
<dbReference type="Pfam" id="PF23598">
    <property type="entry name" value="LRR_14"/>
    <property type="match status" value="2"/>
</dbReference>
<accession>A0AAN9JJU4</accession>
<comment type="caution">
    <text evidence="8">The sequence shown here is derived from an EMBL/GenBank/DDBJ whole genome shotgun (WGS) entry which is preliminary data.</text>
</comment>
<dbReference type="GO" id="GO:0005524">
    <property type="term" value="F:ATP binding"/>
    <property type="evidence" value="ECO:0007669"/>
    <property type="project" value="UniProtKB-KW"/>
</dbReference>
<keyword evidence="9" id="KW-1185">Reference proteome</keyword>
<proteinExistence type="predicted"/>
<dbReference type="InterPro" id="IPR041118">
    <property type="entry name" value="Rx_N"/>
</dbReference>
<evidence type="ECO:0000259" key="5">
    <source>
        <dbReference type="Pfam" id="PF00931"/>
    </source>
</evidence>
<feature type="domain" description="Disease resistance R13L4/SHOC-2-like LRR" evidence="7">
    <location>
        <begin position="451"/>
        <end position="543"/>
    </location>
</feature>
<evidence type="ECO:0000256" key="3">
    <source>
        <dbReference type="ARBA" id="ARBA00022821"/>
    </source>
</evidence>
<gene>
    <name evidence="8" type="ORF">RJT34_11089</name>
</gene>
<dbReference type="GO" id="GO:0051707">
    <property type="term" value="P:response to other organism"/>
    <property type="evidence" value="ECO:0007669"/>
    <property type="project" value="UniProtKB-ARBA"/>
</dbReference>
<sequence>MAENVIELLLNELSRVVKEEVNLQRGVREQIQKVKKELDSMKAFLRYADAKKEEDPRFKSWVEQVRDVSFQIEDVVDEYLYRLADADLRDNTRLNKVCSCFKKLKMNHQIGSRLQSIKGEVRDTTERARSYGAVVPLSLKLYDEQGSSNSRSSKATTQEIDRYRRSTVDESQLVGIQTAKIELQERLNDGDPKLKVLAIVGMGGLGKTAMARQILRDASGFKRRAFAIVSKTLKEDEFLRDIILQLFPEEAWGIQNLPIDHVKRKLRERLEDDSYLIVVDDLWTTKDWDQIKVSFPRNNHGSRVMVTTRNDDVANLSTKEYDGHVHKLQPLSNNDSWDLFCKKTFSSKPCPSNLVPICQDIIFNKCKGVPLAILAISGLLATLDEHNIDRWRKSKEDRFVDVIRKGNHEMEIRAKRLSIHHYDEIKSNILPQLRSFLYFKVKKSDNASPETTGIPNLHSDNFKMLNVLDLTDAPLDTFPEEISTLYLLRHLRLRKTKISKVPMSIGNLRRLETLDLKYTCVTELPNEISMLQKLRYLLISNCNQELQLRSVDEYYFPGEHKLYRFFYESYGVKVTSNIGCLVLLQHLCLIEVPEDKDWLKGLGRLTQLRKLGLFNLKEQHWEQVYDSISKMTNLLSLKLQTYGSFKLDYMRNPPPLLQRLHLEGKMDELPSWVCCSSLPDLQVLKLFNTKLNKDPGASLGNFPNLTGLILNKAFNKDVKMRVVLPDYFPSLRVLQLHDSVYLMIDTQKFEFDREGEWKRIAYRTASERYHAIGLDKVISLSS</sequence>
<evidence type="ECO:0000259" key="6">
    <source>
        <dbReference type="Pfam" id="PF18052"/>
    </source>
</evidence>
<dbReference type="PANTHER" id="PTHR36766:SF70">
    <property type="entry name" value="DISEASE RESISTANCE PROTEIN RGA4"/>
    <property type="match status" value="1"/>
</dbReference>
<keyword evidence="3" id="KW-0611">Plant defense</keyword>
<dbReference type="GO" id="GO:0006952">
    <property type="term" value="P:defense response"/>
    <property type="evidence" value="ECO:0007669"/>
    <property type="project" value="UniProtKB-KW"/>
</dbReference>
<dbReference type="SUPFAM" id="SSF52540">
    <property type="entry name" value="P-loop containing nucleoside triphosphate hydrolases"/>
    <property type="match status" value="1"/>
</dbReference>
<dbReference type="Gene3D" id="3.40.50.300">
    <property type="entry name" value="P-loop containing nucleotide triphosphate hydrolases"/>
    <property type="match status" value="1"/>
</dbReference>
<protein>
    <submittedName>
        <fullName evidence="8">Uncharacterized protein</fullName>
    </submittedName>
</protein>
<dbReference type="FunFam" id="3.40.50.300:FF:001091">
    <property type="entry name" value="Probable disease resistance protein At1g61300"/>
    <property type="match status" value="1"/>
</dbReference>
<evidence type="ECO:0000256" key="1">
    <source>
        <dbReference type="ARBA" id="ARBA00022737"/>
    </source>
</evidence>
<feature type="domain" description="NB-ARC" evidence="5">
    <location>
        <begin position="180"/>
        <end position="348"/>
    </location>
</feature>
<dbReference type="InterPro" id="IPR002182">
    <property type="entry name" value="NB-ARC"/>
</dbReference>
<dbReference type="PRINTS" id="PR00364">
    <property type="entry name" value="DISEASERSIST"/>
</dbReference>
<reference evidence="8 9" key="1">
    <citation type="submission" date="2024-01" db="EMBL/GenBank/DDBJ databases">
        <title>The genomes of 5 underutilized Papilionoideae crops provide insights into root nodulation and disease resistance.</title>
        <authorList>
            <person name="Yuan L."/>
        </authorList>
    </citation>
    <scope>NUCLEOTIDE SEQUENCE [LARGE SCALE GENOMIC DNA]</scope>
    <source>
        <strain evidence="8">LY-2023</strain>
        <tissue evidence="8">Leaf</tissue>
    </source>
</reference>
<feature type="domain" description="Disease resistance N-terminal" evidence="6">
    <location>
        <begin position="5"/>
        <end position="88"/>
    </location>
</feature>
<keyword evidence="2" id="KW-0547">Nucleotide-binding</keyword>
<keyword evidence="1" id="KW-0677">Repeat</keyword>
<feature type="domain" description="Disease resistance R13L4/SHOC-2-like LRR" evidence="7">
    <location>
        <begin position="571"/>
        <end position="743"/>
    </location>
</feature>
<dbReference type="GO" id="GO:0043531">
    <property type="term" value="F:ADP binding"/>
    <property type="evidence" value="ECO:0007669"/>
    <property type="project" value="InterPro"/>
</dbReference>
<evidence type="ECO:0000259" key="7">
    <source>
        <dbReference type="Pfam" id="PF23598"/>
    </source>
</evidence>
<keyword evidence="4" id="KW-0067">ATP-binding</keyword>
<dbReference type="Gene3D" id="1.20.5.4130">
    <property type="match status" value="1"/>
</dbReference>
<dbReference type="Proteomes" id="UP001359559">
    <property type="component" value="Unassembled WGS sequence"/>
</dbReference>
<dbReference type="SUPFAM" id="SSF52058">
    <property type="entry name" value="L domain-like"/>
    <property type="match status" value="1"/>
</dbReference>
<dbReference type="InterPro" id="IPR042197">
    <property type="entry name" value="Apaf_helical"/>
</dbReference>
<dbReference type="Pfam" id="PF00931">
    <property type="entry name" value="NB-ARC"/>
    <property type="match status" value="1"/>
</dbReference>
<organism evidence="8 9">
    <name type="scientific">Clitoria ternatea</name>
    <name type="common">Butterfly pea</name>
    <dbReference type="NCBI Taxonomy" id="43366"/>
    <lineage>
        <taxon>Eukaryota</taxon>
        <taxon>Viridiplantae</taxon>
        <taxon>Streptophyta</taxon>
        <taxon>Embryophyta</taxon>
        <taxon>Tracheophyta</taxon>
        <taxon>Spermatophyta</taxon>
        <taxon>Magnoliopsida</taxon>
        <taxon>eudicotyledons</taxon>
        <taxon>Gunneridae</taxon>
        <taxon>Pentapetalae</taxon>
        <taxon>rosids</taxon>
        <taxon>fabids</taxon>
        <taxon>Fabales</taxon>
        <taxon>Fabaceae</taxon>
        <taxon>Papilionoideae</taxon>
        <taxon>50 kb inversion clade</taxon>
        <taxon>NPAAA clade</taxon>
        <taxon>indigoferoid/millettioid clade</taxon>
        <taxon>Phaseoleae</taxon>
        <taxon>Clitoria</taxon>
    </lineage>
</organism>
<dbReference type="Pfam" id="PF18052">
    <property type="entry name" value="Rx_N"/>
    <property type="match status" value="1"/>
</dbReference>
<dbReference type="InterPro" id="IPR027417">
    <property type="entry name" value="P-loop_NTPase"/>
</dbReference>
<dbReference type="InterPro" id="IPR055414">
    <property type="entry name" value="LRR_R13L4/SHOC2-like"/>
</dbReference>
<dbReference type="AlphaFoldDB" id="A0AAN9JJU4"/>
<evidence type="ECO:0000313" key="8">
    <source>
        <dbReference type="EMBL" id="KAK7300248.1"/>
    </source>
</evidence>